<dbReference type="OrthoDB" id="10584531at2759"/>
<dbReference type="Gramene" id="TraesCS3B02G083100.1">
    <property type="protein sequence ID" value="TraesCS3B02G083100.1"/>
    <property type="gene ID" value="TraesCS3B02G083100"/>
</dbReference>
<proteinExistence type="predicted"/>
<sequence>MVQGRAPPRPQGSARAIGSARADEISPPRLQSSALGEGDTVRRTGMGCLFDYFRKDSGEPRAGRARAPLVSSSVIPSPKVGSERRAPPSRNALSAVFLREDEGSQATSSGSDRDTGSKRVDLELMHEEEGKLSHLENLPIRGSNEDIVRTVPDVLLRVEQCYVVVR</sequence>
<dbReference type="AlphaFoldDB" id="A0A3B6FFT1"/>
<reference evidence="2" key="1">
    <citation type="submission" date="2018-08" db="EMBL/GenBank/DDBJ databases">
        <authorList>
            <person name="Rossello M."/>
        </authorList>
    </citation>
    <scope>NUCLEOTIDE SEQUENCE [LARGE SCALE GENOMIC DNA]</scope>
    <source>
        <strain evidence="2">cv. Chinese Spring</strain>
    </source>
</reference>
<keyword evidence="3" id="KW-1185">Reference proteome</keyword>
<dbReference type="STRING" id="4565.A0A3B6FFT1"/>
<feature type="compositionally biased region" description="Basic and acidic residues" evidence="1">
    <location>
        <begin position="52"/>
        <end position="62"/>
    </location>
</feature>
<dbReference type="EnsemblPlants" id="TraesCS3B02G083100.1">
    <property type="protein sequence ID" value="TraesCS3B02G083100.1"/>
    <property type="gene ID" value="TraesCS3B02G083100"/>
</dbReference>
<reference evidence="2" key="2">
    <citation type="submission" date="2018-10" db="UniProtKB">
        <authorList>
            <consortium name="EnsemblPlants"/>
        </authorList>
    </citation>
    <scope>IDENTIFICATION</scope>
</reference>
<evidence type="ECO:0000313" key="2">
    <source>
        <dbReference type="EnsemblPlants" id="TraesCS3B02G083100.1"/>
    </source>
</evidence>
<evidence type="ECO:0000256" key="1">
    <source>
        <dbReference type="SAM" id="MobiDB-lite"/>
    </source>
</evidence>
<organism evidence="2">
    <name type="scientific">Triticum aestivum</name>
    <name type="common">Wheat</name>
    <dbReference type="NCBI Taxonomy" id="4565"/>
    <lineage>
        <taxon>Eukaryota</taxon>
        <taxon>Viridiplantae</taxon>
        <taxon>Streptophyta</taxon>
        <taxon>Embryophyta</taxon>
        <taxon>Tracheophyta</taxon>
        <taxon>Spermatophyta</taxon>
        <taxon>Magnoliopsida</taxon>
        <taxon>Liliopsida</taxon>
        <taxon>Poales</taxon>
        <taxon>Poaceae</taxon>
        <taxon>BOP clade</taxon>
        <taxon>Pooideae</taxon>
        <taxon>Triticodae</taxon>
        <taxon>Triticeae</taxon>
        <taxon>Triticinae</taxon>
        <taxon>Triticum</taxon>
    </lineage>
</organism>
<evidence type="ECO:0000313" key="3">
    <source>
        <dbReference type="Proteomes" id="UP000019116"/>
    </source>
</evidence>
<feature type="compositionally biased region" description="Basic and acidic residues" evidence="1">
    <location>
        <begin position="111"/>
        <end position="120"/>
    </location>
</feature>
<accession>A0A3B6FFT1</accession>
<dbReference type="Gramene" id="TraesCS3B03G0191300.1">
    <property type="protein sequence ID" value="TraesCS3B03G0191300.1.CDS"/>
    <property type="gene ID" value="TraesCS3B03G0191300"/>
</dbReference>
<name>A0A3B6FFT1_WHEAT</name>
<feature type="region of interest" description="Disordered" evidence="1">
    <location>
        <begin position="1"/>
        <end position="120"/>
    </location>
</feature>
<protein>
    <submittedName>
        <fullName evidence="2">Uncharacterized protein</fullName>
    </submittedName>
</protein>
<dbReference type="Proteomes" id="UP000019116">
    <property type="component" value="Chromosome 3B"/>
</dbReference>